<dbReference type="InterPro" id="IPR024442">
    <property type="entry name" value="Transposase_Zn_ribbon"/>
</dbReference>
<dbReference type="RefSeq" id="WP_258189023.1">
    <property type="nucleotide sequence ID" value="NZ_BLRU01000210.1"/>
</dbReference>
<evidence type="ECO:0000313" key="3">
    <source>
        <dbReference type="Proteomes" id="UP000574717"/>
    </source>
</evidence>
<organism evidence="2 3">
    <name type="scientific">Candidatus Hakubella thermalkaliphila</name>
    <dbReference type="NCBI Taxonomy" id="2754717"/>
    <lineage>
        <taxon>Bacteria</taxon>
        <taxon>Bacillati</taxon>
        <taxon>Actinomycetota</taxon>
        <taxon>Actinomycetota incertae sedis</taxon>
        <taxon>Candidatus Hakubellales</taxon>
        <taxon>Candidatus Hakubellaceae</taxon>
        <taxon>Candidatus Hakubella</taxon>
    </lineage>
</organism>
<dbReference type="Pfam" id="PF12760">
    <property type="entry name" value="Zn_ribbon_IS1595"/>
    <property type="match status" value="1"/>
</dbReference>
<sequence>MRNQDSHPVGGVDYPRTIQEFDQWFSTEEACAAYLARVRWPDGFVCPACGGGKAWSTARQQLRCAVCQPPTSVMAGTIP</sequence>
<accession>A0A6V8NIX4</accession>
<proteinExistence type="predicted"/>
<gene>
    <name evidence="2" type="ORF">HKBW3S03_01511</name>
</gene>
<protein>
    <recommendedName>
        <fullName evidence="1">Transposase zinc-ribbon domain-containing protein</fullName>
    </recommendedName>
</protein>
<dbReference type="AlphaFoldDB" id="A0A6V8NIX4"/>
<comment type="caution">
    <text evidence="2">The sequence shown here is derived from an EMBL/GenBank/DDBJ whole genome shotgun (WGS) entry which is preliminary data.</text>
</comment>
<dbReference type="Proteomes" id="UP000574717">
    <property type="component" value="Unassembled WGS sequence"/>
</dbReference>
<evidence type="ECO:0000313" key="2">
    <source>
        <dbReference type="EMBL" id="GFP20007.1"/>
    </source>
</evidence>
<dbReference type="EMBL" id="BLRU01000210">
    <property type="protein sequence ID" value="GFP20007.1"/>
    <property type="molecule type" value="Genomic_DNA"/>
</dbReference>
<feature type="domain" description="Transposase zinc-ribbon" evidence="1">
    <location>
        <begin position="27"/>
        <end position="68"/>
    </location>
</feature>
<reference evidence="2 3" key="1">
    <citation type="journal article" date="2020" name="Front. Microbiol.">
        <title>Single-cell genomics of novel Actinobacteria with the Wood-Ljungdahl pathway discovered in a serpentinizing system.</title>
        <authorList>
            <person name="Merino N."/>
            <person name="Kawai M."/>
            <person name="Boyd E.S."/>
            <person name="Colman D.R."/>
            <person name="McGlynn S.E."/>
            <person name="Nealson K.H."/>
            <person name="Kurokawa K."/>
            <person name="Hongoh Y."/>
        </authorList>
    </citation>
    <scope>NUCLEOTIDE SEQUENCE [LARGE SCALE GENOMIC DNA]</scope>
    <source>
        <strain evidence="2 3">S03</strain>
    </source>
</reference>
<feature type="non-terminal residue" evidence="2">
    <location>
        <position position="79"/>
    </location>
</feature>
<evidence type="ECO:0000259" key="1">
    <source>
        <dbReference type="Pfam" id="PF12760"/>
    </source>
</evidence>
<name>A0A6V8NIX4_9ACTN</name>